<sequence length="34" mass="4570">MRRRFEIRRRKELEFGLEHLRRLKRQHWHMIKLL</sequence>
<dbReference type="Proteomes" id="UP000289738">
    <property type="component" value="Chromosome A10"/>
</dbReference>
<organism evidence="1 2">
    <name type="scientific">Arachis hypogaea</name>
    <name type="common">Peanut</name>
    <dbReference type="NCBI Taxonomy" id="3818"/>
    <lineage>
        <taxon>Eukaryota</taxon>
        <taxon>Viridiplantae</taxon>
        <taxon>Streptophyta</taxon>
        <taxon>Embryophyta</taxon>
        <taxon>Tracheophyta</taxon>
        <taxon>Spermatophyta</taxon>
        <taxon>Magnoliopsida</taxon>
        <taxon>eudicotyledons</taxon>
        <taxon>Gunneridae</taxon>
        <taxon>Pentapetalae</taxon>
        <taxon>rosids</taxon>
        <taxon>fabids</taxon>
        <taxon>Fabales</taxon>
        <taxon>Fabaceae</taxon>
        <taxon>Papilionoideae</taxon>
        <taxon>50 kb inversion clade</taxon>
        <taxon>dalbergioids sensu lato</taxon>
        <taxon>Dalbergieae</taxon>
        <taxon>Pterocarpus clade</taxon>
        <taxon>Arachis</taxon>
    </lineage>
</organism>
<keyword evidence="2" id="KW-1185">Reference proteome</keyword>
<evidence type="ECO:0000313" key="2">
    <source>
        <dbReference type="Proteomes" id="UP000289738"/>
    </source>
</evidence>
<reference evidence="1 2" key="1">
    <citation type="submission" date="2019-01" db="EMBL/GenBank/DDBJ databases">
        <title>Sequencing of cultivated peanut Arachis hypogaea provides insights into genome evolution and oil improvement.</title>
        <authorList>
            <person name="Chen X."/>
        </authorList>
    </citation>
    <scope>NUCLEOTIDE SEQUENCE [LARGE SCALE GENOMIC DNA]</scope>
    <source>
        <strain evidence="2">cv. Fuhuasheng</strain>
        <tissue evidence="1">Leaves</tissue>
    </source>
</reference>
<dbReference type="AlphaFoldDB" id="A0A445BBQ6"/>
<proteinExistence type="predicted"/>
<gene>
    <name evidence="1" type="ORF">Ahy_A10g051151</name>
</gene>
<protein>
    <submittedName>
        <fullName evidence="1">Uncharacterized protein</fullName>
    </submittedName>
</protein>
<comment type="caution">
    <text evidence="1">The sequence shown here is derived from an EMBL/GenBank/DDBJ whole genome shotgun (WGS) entry which is preliminary data.</text>
</comment>
<name>A0A445BBQ6_ARAHY</name>
<dbReference type="EMBL" id="SDMP01000010">
    <property type="protein sequence ID" value="RYR36105.1"/>
    <property type="molecule type" value="Genomic_DNA"/>
</dbReference>
<accession>A0A445BBQ6</accession>
<evidence type="ECO:0000313" key="1">
    <source>
        <dbReference type="EMBL" id="RYR36105.1"/>
    </source>
</evidence>